<evidence type="ECO:0000256" key="1">
    <source>
        <dbReference type="ARBA" id="ARBA00001936"/>
    </source>
</evidence>
<dbReference type="Pfam" id="PF02056">
    <property type="entry name" value="Glyco_hydro_4"/>
    <property type="match status" value="1"/>
</dbReference>
<evidence type="ECO:0000256" key="6">
    <source>
        <dbReference type="ARBA" id="ARBA00023211"/>
    </source>
</evidence>
<evidence type="ECO:0000256" key="4">
    <source>
        <dbReference type="ARBA" id="ARBA00022801"/>
    </source>
</evidence>
<dbReference type="GO" id="GO:0004557">
    <property type="term" value="F:alpha-galactosidase activity"/>
    <property type="evidence" value="ECO:0007669"/>
    <property type="project" value="UniProtKB-EC"/>
</dbReference>
<keyword evidence="7" id="KW-0119">Carbohydrate metabolism</keyword>
<keyword evidence="12" id="KW-1185">Reference proteome</keyword>
<dbReference type="EC" id="3.2.1.22" evidence="11"/>
<evidence type="ECO:0000256" key="9">
    <source>
        <dbReference type="RuleBase" id="RU361152"/>
    </source>
</evidence>
<dbReference type="RefSeq" id="WP_209809425.1">
    <property type="nucleotide sequence ID" value="NZ_JAGGKT010000002.1"/>
</dbReference>
<accession>A0ABS4GM63</accession>
<evidence type="ECO:0000259" key="10">
    <source>
        <dbReference type="Pfam" id="PF11975"/>
    </source>
</evidence>
<comment type="caution">
    <text evidence="11">The sequence shown here is derived from an EMBL/GenBank/DDBJ whole genome shotgun (WGS) entry which is preliminary data.</text>
</comment>
<keyword evidence="6" id="KW-0464">Manganese</keyword>
<dbReference type="EMBL" id="JAGGKT010000002">
    <property type="protein sequence ID" value="MBP1931358.1"/>
    <property type="molecule type" value="Genomic_DNA"/>
</dbReference>
<evidence type="ECO:0000256" key="2">
    <source>
        <dbReference type="ARBA" id="ARBA00010141"/>
    </source>
</evidence>
<dbReference type="CDD" id="cd05297">
    <property type="entry name" value="GH4_alpha_glucosidase_galactosidase"/>
    <property type="match status" value="1"/>
</dbReference>
<dbReference type="PRINTS" id="PR00732">
    <property type="entry name" value="GLHYDRLASE4"/>
</dbReference>
<dbReference type="SUPFAM" id="SSF56327">
    <property type="entry name" value="LDH C-terminal domain-like"/>
    <property type="match status" value="1"/>
</dbReference>
<dbReference type="Proteomes" id="UP001519343">
    <property type="component" value="Unassembled WGS sequence"/>
</dbReference>
<keyword evidence="4 9" id="KW-0378">Hydrolase</keyword>
<evidence type="ECO:0000256" key="7">
    <source>
        <dbReference type="ARBA" id="ARBA00023277"/>
    </source>
</evidence>
<dbReference type="NCBIfam" id="NF011657">
    <property type="entry name" value="PRK15076.1"/>
    <property type="match status" value="1"/>
</dbReference>
<evidence type="ECO:0000256" key="8">
    <source>
        <dbReference type="ARBA" id="ARBA00023295"/>
    </source>
</evidence>
<dbReference type="InterPro" id="IPR015955">
    <property type="entry name" value="Lactate_DH/Glyco_Ohase_4_C"/>
</dbReference>
<evidence type="ECO:0000313" key="12">
    <source>
        <dbReference type="Proteomes" id="UP001519343"/>
    </source>
</evidence>
<name>A0ABS4GM63_9BACL</name>
<organism evidence="11 12">
    <name type="scientific">Ammoniphilus resinae</name>
    <dbReference type="NCBI Taxonomy" id="861532"/>
    <lineage>
        <taxon>Bacteria</taxon>
        <taxon>Bacillati</taxon>
        <taxon>Bacillota</taxon>
        <taxon>Bacilli</taxon>
        <taxon>Bacillales</taxon>
        <taxon>Paenibacillaceae</taxon>
        <taxon>Aneurinibacillus group</taxon>
        <taxon>Ammoniphilus</taxon>
    </lineage>
</organism>
<keyword evidence="5 9" id="KW-0520">NAD</keyword>
<keyword evidence="8 9" id="KW-0326">Glycosidase</keyword>
<dbReference type="InterPro" id="IPR053715">
    <property type="entry name" value="GH4_Enzyme_sf"/>
</dbReference>
<comment type="cofactor">
    <cofactor evidence="1">
        <name>Mn(2+)</name>
        <dbReference type="ChEBI" id="CHEBI:29035"/>
    </cofactor>
</comment>
<reference evidence="11 12" key="1">
    <citation type="submission" date="2021-03" db="EMBL/GenBank/DDBJ databases">
        <title>Genomic Encyclopedia of Type Strains, Phase IV (KMG-IV): sequencing the most valuable type-strain genomes for metagenomic binning, comparative biology and taxonomic classification.</title>
        <authorList>
            <person name="Goeker M."/>
        </authorList>
    </citation>
    <scope>NUCLEOTIDE SEQUENCE [LARGE SCALE GENOMIC DNA]</scope>
    <source>
        <strain evidence="11 12">DSM 24738</strain>
    </source>
</reference>
<sequence>MLKIAMIGAGSVGFTRRLMMDILAVEEFRDTEFRFMDINQENLSMVTNLCRKMIQDNGLNATIHPTTNRIEAVTDADYVFCFARVGGLEAFKHDVEIPLKYRIDQCVGDTLGPGGVFFAMRAIPVLLGIAEDMRKFAKPGALLLNYTNPMAMNTWAVRRAGGVPIVGLCHGVQGGHKQIATALGLPPEEVDFICAGINHQTWYIQVTHKGKDMLPYLLECFENHPELSRDEKVRIDVLRRFGYYSTESNGHLSEYLPWYRKRREEIDRWISQTRWINGRTAGYLHHCVEKTDEYKVMYPKWMSGEAEYIKLGERSDEHGSYIIEALETGRTYRGHFNIENRGLITNLPNASTIEIPCYVDRNGIQPTWIGELPPQCAATCRASISVQEMAVEAALTGNKELVKLAVLHDPLTAAVCNTEEVWKMCDEMFEALAPWMPQFNGEGKTWKDIPQPLGGTYRFPQPAVGWQPPALVGEAKHIGSGNLSVGHQDN</sequence>
<comment type="cofactor">
    <cofactor evidence="9">
        <name>NAD(+)</name>
        <dbReference type="ChEBI" id="CHEBI:57540"/>
    </cofactor>
    <text evidence="9">Binds 1 NAD(+) per subunit.</text>
</comment>
<dbReference type="PANTHER" id="PTHR32092:SF6">
    <property type="entry name" value="ALPHA-GALACTOSIDASE"/>
    <property type="match status" value="1"/>
</dbReference>
<evidence type="ECO:0000313" key="11">
    <source>
        <dbReference type="EMBL" id="MBP1931358.1"/>
    </source>
</evidence>
<protein>
    <submittedName>
        <fullName evidence="11">Alpha-galactosidase</fullName>
        <ecNumber evidence="11">3.2.1.22</ecNumber>
    </submittedName>
</protein>
<evidence type="ECO:0000256" key="5">
    <source>
        <dbReference type="ARBA" id="ARBA00023027"/>
    </source>
</evidence>
<dbReference type="InterPro" id="IPR022616">
    <property type="entry name" value="Glyco_hydro_4_C"/>
</dbReference>
<dbReference type="Gene3D" id="3.90.1820.10">
    <property type="entry name" value="AglA-like glucosidase"/>
    <property type="match status" value="1"/>
</dbReference>
<dbReference type="InterPro" id="IPR036291">
    <property type="entry name" value="NAD(P)-bd_dom_sf"/>
</dbReference>
<dbReference type="PANTHER" id="PTHR32092">
    <property type="entry name" value="6-PHOSPHO-BETA-GLUCOSIDASE-RELATED"/>
    <property type="match status" value="1"/>
</dbReference>
<keyword evidence="3" id="KW-0479">Metal-binding</keyword>
<feature type="domain" description="Glycosyl hydrolase family 4 C-terminal" evidence="10">
    <location>
        <begin position="194"/>
        <end position="412"/>
    </location>
</feature>
<dbReference type="SUPFAM" id="SSF51735">
    <property type="entry name" value="NAD(P)-binding Rossmann-fold domains"/>
    <property type="match status" value="1"/>
</dbReference>
<evidence type="ECO:0000256" key="3">
    <source>
        <dbReference type="ARBA" id="ARBA00022723"/>
    </source>
</evidence>
<comment type="similarity">
    <text evidence="2 9">Belongs to the glycosyl hydrolase 4 family.</text>
</comment>
<dbReference type="InterPro" id="IPR001088">
    <property type="entry name" value="Glyco_hydro_4"/>
</dbReference>
<dbReference type="Pfam" id="PF11975">
    <property type="entry name" value="Glyco_hydro_4C"/>
    <property type="match status" value="1"/>
</dbReference>
<gene>
    <name evidence="11" type="ORF">J2Z37_001355</name>
</gene>
<proteinExistence type="inferred from homology"/>